<evidence type="ECO:0000313" key="1">
    <source>
        <dbReference type="EMBL" id="OWF43411.1"/>
    </source>
</evidence>
<dbReference type="EMBL" id="NEDP02005113">
    <property type="protein sequence ID" value="OWF43411.1"/>
    <property type="molecule type" value="Genomic_DNA"/>
</dbReference>
<protein>
    <submittedName>
        <fullName evidence="1">Uncharacterized protein</fullName>
    </submittedName>
</protein>
<keyword evidence="2" id="KW-1185">Reference proteome</keyword>
<proteinExistence type="predicted"/>
<sequence length="340" mass="38769">MAALSTMQDRGSPLSIQSRISFAPGTNFDGRLRHNSAAEATSTYTLKPVKEKNPPIITKFSAPAATSPSMHFITTNALDYRDPTVYIRQSRNPVPKWFFRSKSDLLVDDREIEELLRNSSTLSSSVGHSHARRHSDVVNDATRTDHLARDARWPRRSSARPFNAFPIVPGHRVQVHSIGNDFGYLSDTKYKPLVGHTNDRVIRNATVKPKPKPLKTAMRVQDERMRVQDGQSVRQGKPNYRTVHFTESVNVVPKGGPMYLDRGSILRPHDIRQTADESYRIQRRTLQRTGTEMVDSKLDTFQPRQFRPKREMSSVEAMSKLMERTYDKQALTKELLKRGT</sequence>
<reference evidence="1 2" key="1">
    <citation type="journal article" date="2017" name="Nat. Ecol. Evol.">
        <title>Scallop genome provides insights into evolution of bilaterian karyotype and development.</title>
        <authorList>
            <person name="Wang S."/>
            <person name="Zhang J."/>
            <person name="Jiao W."/>
            <person name="Li J."/>
            <person name="Xun X."/>
            <person name="Sun Y."/>
            <person name="Guo X."/>
            <person name="Huan P."/>
            <person name="Dong B."/>
            <person name="Zhang L."/>
            <person name="Hu X."/>
            <person name="Sun X."/>
            <person name="Wang J."/>
            <person name="Zhao C."/>
            <person name="Wang Y."/>
            <person name="Wang D."/>
            <person name="Huang X."/>
            <person name="Wang R."/>
            <person name="Lv J."/>
            <person name="Li Y."/>
            <person name="Zhang Z."/>
            <person name="Liu B."/>
            <person name="Lu W."/>
            <person name="Hui Y."/>
            <person name="Liang J."/>
            <person name="Zhou Z."/>
            <person name="Hou R."/>
            <person name="Li X."/>
            <person name="Liu Y."/>
            <person name="Li H."/>
            <person name="Ning X."/>
            <person name="Lin Y."/>
            <person name="Zhao L."/>
            <person name="Xing Q."/>
            <person name="Dou J."/>
            <person name="Li Y."/>
            <person name="Mao J."/>
            <person name="Guo H."/>
            <person name="Dou H."/>
            <person name="Li T."/>
            <person name="Mu C."/>
            <person name="Jiang W."/>
            <person name="Fu Q."/>
            <person name="Fu X."/>
            <person name="Miao Y."/>
            <person name="Liu J."/>
            <person name="Yu Q."/>
            <person name="Li R."/>
            <person name="Liao H."/>
            <person name="Li X."/>
            <person name="Kong Y."/>
            <person name="Jiang Z."/>
            <person name="Chourrout D."/>
            <person name="Li R."/>
            <person name="Bao Z."/>
        </authorList>
    </citation>
    <scope>NUCLEOTIDE SEQUENCE [LARGE SCALE GENOMIC DNA]</scope>
    <source>
        <strain evidence="1 2">PY_sf001</strain>
    </source>
</reference>
<dbReference type="Proteomes" id="UP000242188">
    <property type="component" value="Unassembled WGS sequence"/>
</dbReference>
<name>A0A210Q3U2_MIZYE</name>
<dbReference type="AlphaFoldDB" id="A0A210Q3U2"/>
<evidence type="ECO:0000313" key="2">
    <source>
        <dbReference type="Proteomes" id="UP000242188"/>
    </source>
</evidence>
<comment type="caution">
    <text evidence="1">The sequence shown here is derived from an EMBL/GenBank/DDBJ whole genome shotgun (WGS) entry which is preliminary data.</text>
</comment>
<gene>
    <name evidence="1" type="ORF">KP79_PYT21804</name>
</gene>
<accession>A0A210Q3U2</accession>
<organism evidence="1 2">
    <name type="scientific">Mizuhopecten yessoensis</name>
    <name type="common">Japanese scallop</name>
    <name type="synonym">Patinopecten yessoensis</name>
    <dbReference type="NCBI Taxonomy" id="6573"/>
    <lineage>
        <taxon>Eukaryota</taxon>
        <taxon>Metazoa</taxon>
        <taxon>Spiralia</taxon>
        <taxon>Lophotrochozoa</taxon>
        <taxon>Mollusca</taxon>
        <taxon>Bivalvia</taxon>
        <taxon>Autobranchia</taxon>
        <taxon>Pteriomorphia</taxon>
        <taxon>Pectinida</taxon>
        <taxon>Pectinoidea</taxon>
        <taxon>Pectinidae</taxon>
        <taxon>Mizuhopecten</taxon>
    </lineage>
</organism>